<dbReference type="EMBL" id="JARIHO010000003">
    <property type="protein sequence ID" value="KAJ7364423.1"/>
    <property type="molecule type" value="Genomic_DNA"/>
</dbReference>
<keyword evidence="3" id="KW-1185">Reference proteome</keyword>
<dbReference type="AlphaFoldDB" id="A0AAD7APK3"/>
<sequence length="418" mass="44908">MASPVLSAAAKNALNQILSDAVARKSAPAMFLGVTTVDGPIYVQTAGTTLVDDPTSPPIDEDTVFALFSQTKLITTIAALQLVEQGKISLDTPVESVLPELANPVVATAQDETGRATTTVPAKNKITLRQLLNHTSGLDYRINGALPLDIVPPVYKHNYTDDEDSSKFFKIIQGSHSGVPLRFEPGTNFVYGFSTDCAGYVVERLSGKFLEQYFQDHIFGPLGMTSTSFCLTPPLQKRLLPLSHRTAGAESVKRWNRPPMFDRDPAKVRVPLGGIGLYGSQKDYLKLLTHVLQIKAGSANAPILSRASVESMFTPSLESTAAATFNGVVGFVHPYLGLPPAAAQFGHGLLVNTADVPGKRRSGSGCWSGMAMTSYWVDPATGVAVIFATQLLPGLDNTHERLYDLVEREVYAGLSTTL</sequence>
<protein>
    <submittedName>
        <fullName evidence="2">Beta-lactamase</fullName>
    </submittedName>
</protein>
<dbReference type="Pfam" id="PF00144">
    <property type="entry name" value="Beta-lactamase"/>
    <property type="match status" value="1"/>
</dbReference>
<reference evidence="2" key="1">
    <citation type="submission" date="2023-03" db="EMBL/GenBank/DDBJ databases">
        <title>Massive genome expansion in bonnet fungi (Mycena s.s.) driven by repeated elements and novel gene families across ecological guilds.</title>
        <authorList>
            <consortium name="Lawrence Berkeley National Laboratory"/>
            <person name="Harder C.B."/>
            <person name="Miyauchi S."/>
            <person name="Viragh M."/>
            <person name="Kuo A."/>
            <person name="Thoen E."/>
            <person name="Andreopoulos B."/>
            <person name="Lu D."/>
            <person name="Skrede I."/>
            <person name="Drula E."/>
            <person name="Henrissat B."/>
            <person name="Morin E."/>
            <person name="Kohler A."/>
            <person name="Barry K."/>
            <person name="LaButti K."/>
            <person name="Morin E."/>
            <person name="Salamov A."/>
            <person name="Lipzen A."/>
            <person name="Mereny Z."/>
            <person name="Hegedus B."/>
            <person name="Baldrian P."/>
            <person name="Stursova M."/>
            <person name="Weitz H."/>
            <person name="Taylor A."/>
            <person name="Grigoriev I.V."/>
            <person name="Nagy L.G."/>
            <person name="Martin F."/>
            <person name="Kauserud H."/>
        </authorList>
    </citation>
    <scope>NUCLEOTIDE SEQUENCE</scope>
    <source>
        <strain evidence="2">CBHHK002</strain>
    </source>
</reference>
<dbReference type="Proteomes" id="UP001218218">
    <property type="component" value="Unassembled WGS sequence"/>
</dbReference>
<evidence type="ECO:0000313" key="2">
    <source>
        <dbReference type="EMBL" id="KAJ7364423.1"/>
    </source>
</evidence>
<name>A0AAD7APK3_9AGAR</name>
<proteinExistence type="predicted"/>
<dbReference type="PANTHER" id="PTHR43283">
    <property type="entry name" value="BETA-LACTAMASE-RELATED"/>
    <property type="match status" value="1"/>
</dbReference>
<dbReference type="PANTHER" id="PTHR43283:SF3">
    <property type="entry name" value="BETA-LACTAMASE FAMILY PROTEIN (AFU_ORTHOLOGUE AFUA_5G07500)"/>
    <property type="match status" value="1"/>
</dbReference>
<evidence type="ECO:0000313" key="3">
    <source>
        <dbReference type="Proteomes" id="UP001218218"/>
    </source>
</evidence>
<dbReference type="InterPro" id="IPR012338">
    <property type="entry name" value="Beta-lactam/transpept-like"/>
</dbReference>
<dbReference type="InterPro" id="IPR050789">
    <property type="entry name" value="Diverse_Enzym_Activities"/>
</dbReference>
<feature type="domain" description="Beta-lactamase-related" evidence="1">
    <location>
        <begin position="15"/>
        <end position="397"/>
    </location>
</feature>
<dbReference type="InterPro" id="IPR001466">
    <property type="entry name" value="Beta-lactam-related"/>
</dbReference>
<organism evidence="2 3">
    <name type="scientific">Mycena albidolilacea</name>
    <dbReference type="NCBI Taxonomy" id="1033008"/>
    <lineage>
        <taxon>Eukaryota</taxon>
        <taxon>Fungi</taxon>
        <taxon>Dikarya</taxon>
        <taxon>Basidiomycota</taxon>
        <taxon>Agaricomycotina</taxon>
        <taxon>Agaricomycetes</taxon>
        <taxon>Agaricomycetidae</taxon>
        <taxon>Agaricales</taxon>
        <taxon>Marasmiineae</taxon>
        <taxon>Mycenaceae</taxon>
        <taxon>Mycena</taxon>
    </lineage>
</organism>
<gene>
    <name evidence="2" type="ORF">DFH08DRAFT_731002</name>
</gene>
<dbReference type="Gene3D" id="3.40.710.10">
    <property type="entry name" value="DD-peptidase/beta-lactamase superfamily"/>
    <property type="match status" value="1"/>
</dbReference>
<evidence type="ECO:0000259" key="1">
    <source>
        <dbReference type="Pfam" id="PF00144"/>
    </source>
</evidence>
<comment type="caution">
    <text evidence="2">The sequence shown here is derived from an EMBL/GenBank/DDBJ whole genome shotgun (WGS) entry which is preliminary data.</text>
</comment>
<dbReference type="SUPFAM" id="SSF56601">
    <property type="entry name" value="beta-lactamase/transpeptidase-like"/>
    <property type="match status" value="1"/>
</dbReference>
<accession>A0AAD7APK3</accession>